<protein>
    <submittedName>
        <fullName evidence="1">Uncharacterized protein</fullName>
    </submittedName>
</protein>
<dbReference type="KEGG" id="aji:C0Z10_11305"/>
<accession>A0A3Q9UM54</accession>
<name>A0A3Q9UM54_9ACTN</name>
<reference evidence="2" key="1">
    <citation type="submission" date="2017-12" db="EMBL/GenBank/DDBJ databases">
        <title>Whole genome sequencing of Acidipropionibacterium jensenii strains JS279 and JS280.</title>
        <authorList>
            <person name="Deptula P."/>
            <person name="Laine P."/>
            <person name="Smolander O.-P."/>
            <person name="Paulin L."/>
            <person name="Auvinen P."/>
            <person name="Varmanen P."/>
        </authorList>
    </citation>
    <scope>NUCLEOTIDE SEQUENCE [LARGE SCALE GENOMIC DNA]</scope>
    <source>
        <strain evidence="2">JS280</strain>
    </source>
</reference>
<dbReference type="Proteomes" id="UP000285875">
    <property type="component" value="Chromosome"/>
</dbReference>
<dbReference type="AlphaFoldDB" id="A0A3Q9UM54"/>
<evidence type="ECO:0000313" key="2">
    <source>
        <dbReference type="Proteomes" id="UP000285875"/>
    </source>
</evidence>
<evidence type="ECO:0000313" key="1">
    <source>
        <dbReference type="EMBL" id="AZZ40238.1"/>
    </source>
</evidence>
<dbReference type="EMBL" id="CP025570">
    <property type="protein sequence ID" value="AZZ40238.1"/>
    <property type="molecule type" value="Genomic_DNA"/>
</dbReference>
<proteinExistence type="predicted"/>
<sequence>MPESPLYWMTPAPLMPEEIPGHLGWGIGLLVRCRVALTTGVRWDLEGEWDHENRLLSADRATPSRVQVPVWAGPVQDWDTDPEDANTVLALVREAESQPWNHLVHMASGADPCDGTTTHRNWIHIEFPPPEMRQWVQDHQPWIDLCPYLDSVPIPDAPNI</sequence>
<gene>
    <name evidence="1" type="ORF">C0Z10_11305</name>
</gene>
<dbReference type="RefSeq" id="WP_097799451.1">
    <property type="nucleotide sequence ID" value="NZ_CP025570.1"/>
</dbReference>
<organism evidence="1 2">
    <name type="scientific">Acidipropionibacterium jensenii</name>
    <dbReference type="NCBI Taxonomy" id="1749"/>
    <lineage>
        <taxon>Bacteria</taxon>
        <taxon>Bacillati</taxon>
        <taxon>Actinomycetota</taxon>
        <taxon>Actinomycetes</taxon>
        <taxon>Propionibacteriales</taxon>
        <taxon>Propionibacteriaceae</taxon>
        <taxon>Acidipropionibacterium</taxon>
    </lineage>
</organism>